<evidence type="ECO:0000256" key="3">
    <source>
        <dbReference type="ARBA" id="ARBA00022989"/>
    </source>
</evidence>
<dbReference type="InParanoid" id="E2A1F8"/>
<keyword evidence="4 5" id="KW-0472">Membrane</keyword>
<dbReference type="OMA" id="VMQTCGN"/>
<sequence length="237" mass="25968">MTVLCVLWATLSTVASFLACAGFYMPYWIQCNSDNRMILRCNRVASIVNKCNNVLAVMRGKISVLETYRDVRYAYKILERDKNASGTGNLVEREVDGTNTVGFWDIPSAWWQASTVMMGIGVAIAVIGALTLFAAASSFLPHILKTPKHTRVLGSLQLLAAAMICGGLIMYPIGWDNREVRESCGKGANVYNLGKCSVSWSSYLLVGSVALLMLCFGLSFCAARHKPTNSHTDPLRI</sequence>
<keyword evidence="2 5" id="KW-0812">Transmembrane</keyword>
<keyword evidence="6" id="KW-0732">Signal</keyword>
<dbReference type="GO" id="GO:0016020">
    <property type="term" value="C:membrane"/>
    <property type="evidence" value="ECO:0007669"/>
    <property type="project" value="UniProtKB-SubCell"/>
</dbReference>
<evidence type="ECO:0000256" key="6">
    <source>
        <dbReference type="SAM" id="SignalP"/>
    </source>
</evidence>
<feature type="chain" id="PRO_5003156518" evidence="6">
    <location>
        <begin position="17"/>
        <end position="237"/>
    </location>
</feature>
<keyword evidence="8" id="KW-1185">Reference proteome</keyword>
<evidence type="ECO:0000256" key="4">
    <source>
        <dbReference type="ARBA" id="ARBA00023136"/>
    </source>
</evidence>
<dbReference type="Gene3D" id="1.20.140.150">
    <property type="match status" value="1"/>
</dbReference>
<feature type="transmembrane region" description="Helical" evidence="5">
    <location>
        <begin position="152"/>
        <end position="173"/>
    </location>
</feature>
<dbReference type="InterPro" id="IPR019372">
    <property type="entry name" value="LHFPL"/>
</dbReference>
<feature type="transmembrane region" description="Helical" evidence="5">
    <location>
        <begin position="200"/>
        <end position="223"/>
    </location>
</feature>
<protein>
    <submittedName>
        <fullName evidence="7">Lipoma HMGIC fusion partner-like protein</fullName>
    </submittedName>
</protein>
<accession>E2A1F8</accession>
<evidence type="ECO:0000313" key="8">
    <source>
        <dbReference type="Proteomes" id="UP000000311"/>
    </source>
</evidence>
<keyword evidence="3 5" id="KW-1133">Transmembrane helix</keyword>
<gene>
    <name evidence="7" type="ORF">EAG_06815</name>
</gene>
<name>E2A1F8_CAMFO</name>
<evidence type="ECO:0000313" key="7">
    <source>
        <dbReference type="EMBL" id="EFN72631.1"/>
    </source>
</evidence>
<proteinExistence type="predicted"/>
<evidence type="ECO:0000256" key="5">
    <source>
        <dbReference type="SAM" id="Phobius"/>
    </source>
</evidence>
<dbReference type="OrthoDB" id="5873721at2759"/>
<comment type="subcellular location">
    <subcellularLocation>
        <location evidence="1">Membrane</location>
        <topology evidence="1">Multi-pass membrane protein</topology>
    </subcellularLocation>
</comment>
<dbReference type="PANTHER" id="PTHR12489:SF16">
    <property type="entry name" value="LHFPL TETRASPAN SUBFAMILY MEMBER 6 PROTEIN-RELATED"/>
    <property type="match status" value="1"/>
</dbReference>
<evidence type="ECO:0000256" key="1">
    <source>
        <dbReference type="ARBA" id="ARBA00004141"/>
    </source>
</evidence>
<dbReference type="AlphaFoldDB" id="E2A1F8"/>
<dbReference type="Proteomes" id="UP000000311">
    <property type="component" value="Unassembled WGS sequence"/>
</dbReference>
<feature type="transmembrane region" description="Helical" evidence="5">
    <location>
        <begin position="116"/>
        <end position="140"/>
    </location>
</feature>
<dbReference type="EMBL" id="GL435766">
    <property type="protein sequence ID" value="EFN72631.1"/>
    <property type="molecule type" value="Genomic_DNA"/>
</dbReference>
<evidence type="ECO:0000256" key="2">
    <source>
        <dbReference type="ARBA" id="ARBA00022692"/>
    </source>
</evidence>
<organism evidence="8">
    <name type="scientific">Camponotus floridanus</name>
    <name type="common">Florida carpenter ant</name>
    <dbReference type="NCBI Taxonomy" id="104421"/>
    <lineage>
        <taxon>Eukaryota</taxon>
        <taxon>Metazoa</taxon>
        <taxon>Ecdysozoa</taxon>
        <taxon>Arthropoda</taxon>
        <taxon>Hexapoda</taxon>
        <taxon>Insecta</taxon>
        <taxon>Pterygota</taxon>
        <taxon>Neoptera</taxon>
        <taxon>Endopterygota</taxon>
        <taxon>Hymenoptera</taxon>
        <taxon>Apocrita</taxon>
        <taxon>Aculeata</taxon>
        <taxon>Formicoidea</taxon>
        <taxon>Formicidae</taxon>
        <taxon>Formicinae</taxon>
        <taxon>Camponotus</taxon>
    </lineage>
</organism>
<reference evidence="7 8" key="1">
    <citation type="journal article" date="2010" name="Science">
        <title>Genomic comparison of the ants Camponotus floridanus and Harpegnathos saltator.</title>
        <authorList>
            <person name="Bonasio R."/>
            <person name="Zhang G."/>
            <person name="Ye C."/>
            <person name="Mutti N.S."/>
            <person name="Fang X."/>
            <person name="Qin N."/>
            <person name="Donahue G."/>
            <person name="Yang P."/>
            <person name="Li Q."/>
            <person name="Li C."/>
            <person name="Zhang P."/>
            <person name="Huang Z."/>
            <person name="Berger S.L."/>
            <person name="Reinberg D."/>
            <person name="Wang J."/>
            <person name="Liebig J."/>
        </authorList>
    </citation>
    <scope>NUCLEOTIDE SEQUENCE [LARGE SCALE GENOMIC DNA]</scope>
    <source>
        <strain evidence="8">C129</strain>
    </source>
</reference>
<dbReference type="STRING" id="104421.E2A1F8"/>
<dbReference type="PANTHER" id="PTHR12489">
    <property type="entry name" value="LIPOMA HMGIC FUSION PARTNER-LIKE PROTEIN"/>
    <property type="match status" value="1"/>
</dbReference>
<feature type="signal peptide" evidence="6">
    <location>
        <begin position="1"/>
        <end position="16"/>
    </location>
</feature>
<dbReference type="Pfam" id="PF10242">
    <property type="entry name" value="L_HMGIC_fpl"/>
    <property type="match status" value="1"/>
</dbReference>